<dbReference type="Pfam" id="PF00324">
    <property type="entry name" value="AA_permease"/>
    <property type="match status" value="1"/>
</dbReference>
<dbReference type="Gene3D" id="1.20.1740.10">
    <property type="entry name" value="Amino acid/polyamine transporter I"/>
    <property type="match status" value="1"/>
</dbReference>
<dbReference type="PANTHER" id="PTHR43341">
    <property type="entry name" value="AMINO ACID PERMEASE"/>
    <property type="match status" value="1"/>
</dbReference>
<keyword evidence="9" id="KW-1185">Reference proteome</keyword>
<evidence type="ECO:0000256" key="3">
    <source>
        <dbReference type="ARBA" id="ARBA00022989"/>
    </source>
</evidence>
<feature type="compositionally biased region" description="Polar residues" evidence="5">
    <location>
        <begin position="319"/>
        <end position="330"/>
    </location>
</feature>
<feature type="transmembrane region" description="Helical" evidence="6">
    <location>
        <begin position="14"/>
        <end position="41"/>
    </location>
</feature>
<dbReference type="GO" id="GO:0016020">
    <property type="term" value="C:membrane"/>
    <property type="evidence" value="ECO:0007669"/>
    <property type="project" value="UniProtKB-SubCell"/>
</dbReference>
<comment type="subcellular location">
    <subcellularLocation>
        <location evidence="1">Membrane</location>
        <topology evidence="1">Multi-pass membrane protein</topology>
    </subcellularLocation>
</comment>
<evidence type="ECO:0000313" key="9">
    <source>
        <dbReference type="Proteomes" id="UP001172673"/>
    </source>
</evidence>
<evidence type="ECO:0000256" key="6">
    <source>
        <dbReference type="SAM" id="Phobius"/>
    </source>
</evidence>
<feature type="domain" description="Amino acid permease/ SLC12A" evidence="7">
    <location>
        <begin position="2"/>
        <end position="119"/>
    </location>
</feature>
<evidence type="ECO:0000256" key="5">
    <source>
        <dbReference type="SAM" id="MobiDB-lite"/>
    </source>
</evidence>
<proteinExistence type="predicted"/>
<comment type="caution">
    <text evidence="8">The sequence shown here is derived from an EMBL/GenBank/DDBJ whole genome shotgun (WGS) entry which is preliminary data.</text>
</comment>
<dbReference type="GO" id="GO:0015171">
    <property type="term" value="F:amino acid transmembrane transporter activity"/>
    <property type="evidence" value="ECO:0007669"/>
    <property type="project" value="TreeGrafter"/>
</dbReference>
<evidence type="ECO:0000259" key="7">
    <source>
        <dbReference type="Pfam" id="PF00324"/>
    </source>
</evidence>
<evidence type="ECO:0000256" key="1">
    <source>
        <dbReference type="ARBA" id="ARBA00004141"/>
    </source>
</evidence>
<feature type="transmembrane region" description="Helical" evidence="6">
    <location>
        <begin position="62"/>
        <end position="81"/>
    </location>
</feature>
<evidence type="ECO:0000256" key="4">
    <source>
        <dbReference type="ARBA" id="ARBA00023136"/>
    </source>
</evidence>
<feature type="transmembrane region" description="Helical" evidence="6">
    <location>
        <begin position="195"/>
        <end position="212"/>
    </location>
</feature>
<keyword evidence="4 6" id="KW-0472">Membrane</keyword>
<feature type="region of interest" description="Disordered" evidence="5">
    <location>
        <begin position="268"/>
        <end position="330"/>
    </location>
</feature>
<dbReference type="InterPro" id="IPR050524">
    <property type="entry name" value="APC_YAT"/>
</dbReference>
<name>A0AA38XLH1_9EURO</name>
<keyword evidence="3 6" id="KW-1133">Transmembrane helix</keyword>
<feature type="transmembrane region" description="Helical" evidence="6">
    <location>
        <begin position="161"/>
        <end position="183"/>
    </location>
</feature>
<dbReference type="InterPro" id="IPR004841">
    <property type="entry name" value="AA-permease/SLC12A_dom"/>
</dbReference>
<dbReference type="EMBL" id="JAPDRK010000002">
    <property type="protein sequence ID" value="KAJ9615178.1"/>
    <property type="molecule type" value="Genomic_DNA"/>
</dbReference>
<dbReference type="Proteomes" id="UP001172673">
    <property type="component" value="Unassembled WGS sequence"/>
</dbReference>
<organism evidence="8 9">
    <name type="scientific">Cladophialophora chaetospira</name>
    <dbReference type="NCBI Taxonomy" id="386627"/>
    <lineage>
        <taxon>Eukaryota</taxon>
        <taxon>Fungi</taxon>
        <taxon>Dikarya</taxon>
        <taxon>Ascomycota</taxon>
        <taxon>Pezizomycotina</taxon>
        <taxon>Eurotiomycetes</taxon>
        <taxon>Chaetothyriomycetidae</taxon>
        <taxon>Chaetothyriales</taxon>
        <taxon>Herpotrichiellaceae</taxon>
        <taxon>Cladophialophora</taxon>
    </lineage>
</organism>
<feature type="transmembrane region" description="Helical" evidence="6">
    <location>
        <begin position="93"/>
        <end position="121"/>
    </location>
</feature>
<evidence type="ECO:0000256" key="2">
    <source>
        <dbReference type="ARBA" id="ARBA00022692"/>
    </source>
</evidence>
<dbReference type="PANTHER" id="PTHR43341:SF9">
    <property type="entry name" value="DICARBOXYLIC AMINO ACID PERMEASE"/>
    <property type="match status" value="1"/>
</dbReference>
<evidence type="ECO:0000313" key="8">
    <source>
        <dbReference type="EMBL" id="KAJ9615178.1"/>
    </source>
</evidence>
<gene>
    <name evidence="8" type="ORF">H2200_001252</name>
</gene>
<dbReference type="AlphaFoldDB" id="A0AA38XLH1"/>
<protein>
    <recommendedName>
        <fullName evidence="7">Amino acid permease/ SLC12A domain-containing protein</fullName>
    </recommendedName>
</protein>
<reference evidence="8" key="1">
    <citation type="submission" date="2022-10" db="EMBL/GenBank/DDBJ databases">
        <title>Culturing micro-colonial fungi from biological soil crusts in the Mojave desert and describing Neophaeococcomyces mojavensis, and introducing the new genera and species Taxawa tesnikishii.</title>
        <authorList>
            <person name="Kurbessoian T."/>
            <person name="Stajich J.E."/>
        </authorList>
    </citation>
    <scope>NUCLEOTIDE SEQUENCE</scope>
    <source>
        <strain evidence="8">TK_41</strain>
    </source>
</reference>
<accession>A0AA38XLH1</accession>
<sequence>MATHDAGYPRLAGFFNGCLIFTCLSAGNTALYVASRVLYGLCREEKPGSKKYIKWLAKLNRFNVPFWALIVSAGSFYWLPFVQQKKGYSVESVLTVVITVGSVGTVLVWASQCLAFIRYWFWLRSHRKELEGLREREPRFWQKYDRVPNNKKRYQSLLWELQPFTAFVGLVCCLLTVFIFSTATFWNGDFTAKKFFVAYGGPLLCAILWFGLKLLRRKSSFYVDLRSKQLKEIINDFERELDLREEDEDIALQPQRSSTIAILQNDSENRATDVPATTPNEQRRERMGETLSETGAVHDSTTQQQITHRSHLSLDDAMNPQNTGWESRLR</sequence>
<keyword evidence="2 6" id="KW-0812">Transmembrane</keyword>